<keyword evidence="10" id="KW-0677">Repeat</keyword>
<dbReference type="Gene3D" id="2.10.70.10">
    <property type="entry name" value="Complement Module, domain 1"/>
    <property type="match status" value="6"/>
</dbReference>
<evidence type="ECO:0000259" key="23">
    <source>
        <dbReference type="PROSITE" id="PS50923"/>
    </source>
</evidence>
<evidence type="ECO:0000259" key="22">
    <source>
        <dbReference type="PROSITE" id="PS50240"/>
    </source>
</evidence>
<dbReference type="InterPro" id="IPR018114">
    <property type="entry name" value="TRYPSIN_HIS"/>
</dbReference>
<dbReference type="FunFam" id="2.40.10.10:FF:000054">
    <property type="entry name" value="Complement C1r subcomponent"/>
    <property type="match status" value="1"/>
</dbReference>
<dbReference type="InterPro" id="IPR011360">
    <property type="entry name" value="Compl_C2_B"/>
</dbReference>
<dbReference type="CDD" id="cd00190">
    <property type="entry name" value="Tryp_SPc"/>
    <property type="match status" value="1"/>
</dbReference>
<keyword evidence="13" id="KW-0391">Immunity</keyword>
<dbReference type="PROSITE" id="PS00135">
    <property type="entry name" value="TRYPSIN_SER"/>
    <property type="match status" value="1"/>
</dbReference>
<keyword evidence="11 19" id="KW-0378">Hydrolase</keyword>
<evidence type="ECO:0000256" key="18">
    <source>
        <dbReference type="PROSITE-ProRule" id="PRU00302"/>
    </source>
</evidence>
<dbReference type="InterPro" id="IPR009003">
    <property type="entry name" value="Peptidase_S1_PA"/>
</dbReference>
<feature type="domain" description="Sushi" evidence="23">
    <location>
        <begin position="22"/>
        <end position="83"/>
    </location>
</feature>
<keyword evidence="5" id="KW-0964">Secreted</keyword>
<dbReference type="Pfam" id="PF00092">
    <property type="entry name" value="VWA"/>
    <property type="match status" value="1"/>
</dbReference>
<keyword evidence="14 18" id="KW-1015">Disulfide bond</keyword>
<evidence type="ECO:0000256" key="3">
    <source>
        <dbReference type="ARBA" id="ARBA00004241"/>
    </source>
</evidence>
<feature type="domain" description="Sushi" evidence="23">
    <location>
        <begin position="285"/>
        <end position="343"/>
    </location>
</feature>
<feature type="chain" id="PRO_5003267572" description="C3/C5 convertase" evidence="20">
    <location>
        <begin position="23"/>
        <end position="913"/>
    </location>
</feature>
<dbReference type="SMART" id="SM00327">
    <property type="entry name" value="VWA"/>
    <property type="match status" value="1"/>
</dbReference>
<feature type="active site" description="Charge relay system" evidence="17">
    <location>
        <position position="851"/>
    </location>
</feature>
<dbReference type="EMBL" id="HQ993063">
    <property type="protein sequence ID" value="ADX36428.1"/>
    <property type="molecule type" value="mRNA"/>
</dbReference>
<keyword evidence="6" id="KW-0399">Innate immunity</keyword>
<feature type="disulfide bond" evidence="18">
    <location>
        <begin position="219"/>
        <end position="262"/>
    </location>
</feature>
<keyword evidence="7 18" id="KW-0768">Sushi</keyword>
<dbReference type="PROSITE" id="PS00134">
    <property type="entry name" value="TRYPSIN_HIS"/>
    <property type="match status" value="1"/>
</dbReference>
<dbReference type="Gene3D" id="3.40.50.410">
    <property type="entry name" value="von Willebrand factor, type A domain"/>
    <property type="match status" value="1"/>
</dbReference>
<evidence type="ECO:0000256" key="8">
    <source>
        <dbReference type="ARBA" id="ARBA00022670"/>
    </source>
</evidence>
<accession>F1JTA0</accession>
<evidence type="ECO:0000256" key="19">
    <source>
        <dbReference type="RuleBase" id="RU363034"/>
    </source>
</evidence>
<dbReference type="PANTHER" id="PTHR46393">
    <property type="entry name" value="SUSHI DOMAIN-CONTAINING PROTEIN"/>
    <property type="match status" value="1"/>
</dbReference>
<evidence type="ECO:0000313" key="24">
    <source>
        <dbReference type="EMBL" id="ADX36428.1"/>
    </source>
</evidence>
<dbReference type="InterPro" id="IPR043504">
    <property type="entry name" value="Peptidase_S1_PA_chymotrypsin"/>
</dbReference>
<evidence type="ECO:0000259" key="21">
    <source>
        <dbReference type="PROSITE" id="PS50234"/>
    </source>
</evidence>
<dbReference type="SMART" id="SM00032">
    <property type="entry name" value="CCP"/>
    <property type="match status" value="6"/>
</dbReference>
<dbReference type="InterPro" id="IPR002035">
    <property type="entry name" value="VWF_A"/>
</dbReference>
<dbReference type="PROSITE" id="PS50240">
    <property type="entry name" value="TRYPSIN_DOM"/>
    <property type="match status" value="1"/>
</dbReference>
<dbReference type="PROSITE" id="PS51257">
    <property type="entry name" value="PROKAR_LIPOPROTEIN"/>
    <property type="match status" value="1"/>
</dbReference>
<comment type="cofactor">
    <cofactor evidence="2">
        <name>Mg(2+)</name>
        <dbReference type="ChEBI" id="CHEBI:18420"/>
    </cofactor>
</comment>
<reference evidence="24" key="1">
    <citation type="submission" date="2011-01" db="EMBL/GenBank/DDBJ databases">
        <authorList>
            <person name="Chen Z."/>
            <person name="Zhou Z.C."/>
        </authorList>
    </citation>
    <scope>NUCLEOTIDE SEQUENCE</scope>
</reference>
<dbReference type="PRINTS" id="PR00453">
    <property type="entry name" value="VWFADOMAIN"/>
</dbReference>
<dbReference type="PRINTS" id="PR00722">
    <property type="entry name" value="CHYMOTRYPSIN"/>
</dbReference>
<keyword evidence="15" id="KW-0325">Glycoprotein</keyword>
<feature type="domain" description="VWFA" evidence="21">
    <location>
        <begin position="459"/>
        <end position="637"/>
    </location>
</feature>
<feature type="domain" description="Sushi" evidence="23">
    <location>
        <begin position="144"/>
        <end position="215"/>
    </location>
</feature>
<comment type="caution">
    <text evidence="18">Lacks conserved residue(s) required for the propagation of feature annotation.</text>
</comment>
<dbReference type="CDD" id="cd00033">
    <property type="entry name" value="CCP"/>
    <property type="match status" value="5"/>
</dbReference>
<dbReference type="SUPFAM" id="SSF57535">
    <property type="entry name" value="Complement control module/SCR domain"/>
    <property type="match status" value="6"/>
</dbReference>
<comment type="subcellular location">
    <subcellularLocation>
        <location evidence="3">Cell surface</location>
    </subcellularLocation>
    <subcellularLocation>
        <location evidence="4">Secreted</location>
    </subcellularLocation>
</comment>
<dbReference type="InterPro" id="IPR035976">
    <property type="entry name" value="Sushi/SCR/CCP_sf"/>
</dbReference>
<proteinExistence type="evidence at transcript level"/>
<evidence type="ECO:0000256" key="9">
    <source>
        <dbReference type="ARBA" id="ARBA00022729"/>
    </source>
</evidence>
<dbReference type="GO" id="GO:0004252">
    <property type="term" value="F:serine-type endopeptidase activity"/>
    <property type="evidence" value="ECO:0007669"/>
    <property type="project" value="InterPro"/>
</dbReference>
<dbReference type="GO" id="GO:0009986">
    <property type="term" value="C:cell surface"/>
    <property type="evidence" value="ECO:0007669"/>
    <property type="project" value="UniProtKB-SubCell"/>
</dbReference>
<dbReference type="GO" id="GO:0045087">
    <property type="term" value="P:innate immune response"/>
    <property type="evidence" value="ECO:0007669"/>
    <property type="project" value="UniProtKB-KW"/>
</dbReference>
<dbReference type="PANTHER" id="PTHR46393:SF7">
    <property type="entry name" value="COMPLEMENT C2"/>
    <property type="match status" value="1"/>
</dbReference>
<feature type="active site" description="Charge relay system" evidence="17">
    <location>
        <position position="742"/>
    </location>
</feature>
<dbReference type="CDD" id="cd01450">
    <property type="entry name" value="vWFA_subfamily_ECM"/>
    <property type="match status" value="1"/>
</dbReference>
<organism evidence="24">
    <name type="scientific">Stichopus japonicus</name>
    <name type="common">Sea cucumber</name>
    <dbReference type="NCBI Taxonomy" id="307972"/>
    <lineage>
        <taxon>Eukaryota</taxon>
        <taxon>Metazoa</taxon>
        <taxon>Echinodermata</taxon>
        <taxon>Eleutherozoa</taxon>
        <taxon>Echinozoa</taxon>
        <taxon>Holothuroidea</taxon>
        <taxon>Aspidochirotacea</taxon>
        <taxon>Aspidochirotida</taxon>
        <taxon>Stichopodidae</taxon>
        <taxon>Apostichopus</taxon>
    </lineage>
</organism>
<evidence type="ECO:0000256" key="11">
    <source>
        <dbReference type="ARBA" id="ARBA00022801"/>
    </source>
</evidence>
<comment type="cofactor">
    <cofactor evidence="1">
        <name>Mn(2+)</name>
        <dbReference type="ChEBI" id="CHEBI:29035"/>
    </cofactor>
</comment>
<keyword evidence="9 20" id="KW-0732">Signal</keyword>
<dbReference type="AlphaFoldDB" id="F1JTA0"/>
<dbReference type="Pfam" id="PF00084">
    <property type="entry name" value="Sushi"/>
    <property type="match status" value="6"/>
</dbReference>
<dbReference type="SUPFAM" id="SSF50494">
    <property type="entry name" value="Trypsin-like serine proteases"/>
    <property type="match status" value="1"/>
</dbReference>
<evidence type="ECO:0000256" key="5">
    <source>
        <dbReference type="ARBA" id="ARBA00022525"/>
    </source>
</evidence>
<feature type="disulfide bond" evidence="18">
    <location>
        <begin position="374"/>
        <end position="401"/>
    </location>
</feature>
<feature type="domain" description="Peptidase S1" evidence="22">
    <location>
        <begin position="656"/>
        <end position="903"/>
    </location>
</feature>
<evidence type="ECO:0000256" key="2">
    <source>
        <dbReference type="ARBA" id="ARBA00001946"/>
    </source>
</evidence>
<keyword evidence="12 19" id="KW-0720">Serine protease</keyword>
<dbReference type="InterPro" id="IPR001254">
    <property type="entry name" value="Trypsin_dom"/>
</dbReference>
<evidence type="ECO:0000256" key="4">
    <source>
        <dbReference type="ARBA" id="ARBA00004613"/>
    </source>
</evidence>
<evidence type="ECO:0000256" key="13">
    <source>
        <dbReference type="ARBA" id="ARBA00022859"/>
    </source>
</evidence>
<dbReference type="InterPro" id="IPR000436">
    <property type="entry name" value="Sushi_SCR_CCP_dom"/>
</dbReference>
<evidence type="ECO:0000256" key="15">
    <source>
        <dbReference type="ARBA" id="ARBA00023180"/>
    </source>
</evidence>
<dbReference type="SUPFAM" id="SSF53300">
    <property type="entry name" value="vWA-like"/>
    <property type="match status" value="1"/>
</dbReference>
<feature type="domain" description="Sushi" evidence="23">
    <location>
        <begin position="346"/>
        <end position="403"/>
    </location>
</feature>
<keyword evidence="8 19" id="KW-0645">Protease</keyword>
<evidence type="ECO:0000256" key="16">
    <source>
        <dbReference type="ARBA" id="ARBA00029636"/>
    </source>
</evidence>
<evidence type="ECO:0000256" key="6">
    <source>
        <dbReference type="ARBA" id="ARBA00022588"/>
    </source>
</evidence>
<dbReference type="FunFam" id="2.40.10.10:FF:000005">
    <property type="entry name" value="Serine protease 37"/>
    <property type="match status" value="1"/>
</dbReference>
<dbReference type="InterPro" id="IPR036465">
    <property type="entry name" value="vWFA_dom_sf"/>
</dbReference>
<feature type="domain" description="Sushi" evidence="23">
    <location>
        <begin position="217"/>
        <end position="284"/>
    </location>
</feature>
<dbReference type="GO" id="GO:0006956">
    <property type="term" value="P:complement activation"/>
    <property type="evidence" value="ECO:0007669"/>
    <property type="project" value="InterPro"/>
</dbReference>
<dbReference type="GO" id="GO:0006508">
    <property type="term" value="P:proteolysis"/>
    <property type="evidence" value="ECO:0007669"/>
    <property type="project" value="UniProtKB-KW"/>
</dbReference>
<dbReference type="InterPro" id="IPR033116">
    <property type="entry name" value="TRYPSIN_SER"/>
</dbReference>
<evidence type="ECO:0000256" key="12">
    <source>
        <dbReference type="ARBA" id="ARBA00022825"/>
    </source>
</evidence>
<dbReference type="SMART" id="SM00020">
    <property type="entry name" value="Tryp_SPc"/>
    <property type="match status" value="1"/>
</dbReference>
<dbReference type="Pfam" id="PF00089">
    <property type="entry name" value="Trypsin"/>
    <property type="match status" value="1"/>
</dbReference>
<feature type="active site" description="Charge relay system" evidence="17">
    <location>
        <position position="698"/>
    </location>
</feature>
<evidence type="ECO:0000256" key="10">
    <source>
        <dbReference type="ARBA" id="ARBA00022737"/>
    </source>
</evidence>
<dbReference type="PIRSF" id="PIRSF001154">
    <property type="entry name" value="Compl_C2_B"/>
    <property type="match status" value="1"/>
</dbReference>
<dbReference type="PROSITE" id="PS50234">
    <property type="entry name" value="VWFA"/>
    <property type="match status" value="1"/>
</dbReference>
<evidence type="ECO:0000256" key="7">
    <source>
        <dbReference type="ARBA" id="ARBA00022659"/>
    </source>
</evidence>
<protein>
    <recommendedName>
        <fullName evidence="16">C3/C5 convertase</fullName>
    </recommendedName>
</protein>
<feature type="signal peptide" evidence="20">
    <location>
        <begin position="1"/>
        <end position="22"/>
    </location>
</feature>
<evidence type="ECO:0000256" key="14">
    <source>
        <dbReference type="ARBA" id="ARBA00023157"/>
    </source>
</evidence>
<name>F1JTA0_STIJA</name>
<evidence type="ECO:0000256" key="17">
    <source>
        <dbReference type="PIRSR" id="PIRSR001154-1"/>
    </source>
</evidence>
<feature type="domain" description="Sushi" evidence="23">
    <location>
        <begin position="84"/>
        <end position="142"/>
    </location>
</feature>
<feature type="disulfide bond" evidence="18">
    <location>
        <begin position="314"/>
        <end position="341"/>
    </location>
</feature>
<sequence length="913" mass="101922">MSKGWIILVLVAFSCLMQNAHTRCTQPDLPNGEILSRNSDPTHTYSRGYKMRVTCDPSFRMRPESAKLTCVGDSWEPAIECVPEDCDLLPPFPRGEIIYRTGEAGVVARYACTERGYRLHGERRLTCQSDGTWSADSPVCRAMPICEEVEEGDHLIRQRINGRRREGLWTYGSRHTFSCEEGYILGSSSTSEGFFYPSIECTRSGWNASIPICRDVPRCPPLVEEIEHGRSTAENRTYAPKEIINYYCEEGYRTTSQSWRACSLKNIRHTYSAVWLGVTPRCQEITCPTLRGYLENGAVYETSNMVGANATFRCDSGYELIGDSRLTCTRTGRWNGSIPVCDTGENHCPVLGIPLNGYKTGDRYNANDGVEFHCNAGYTLIGSQFRSCRPTGMWSGEPVKCIGDQGFDDIHEISLKMRENLDRFEASALFEAAVSNETTNTNVDQTARFIPLSHDTGLDLYFMFDGSSSVGEDNFNMAKKFAKELVKEIGVTDRPNSLRVGALVFNSEAEIGFHTVAFDSTADVLDAIDSMEYKEGGTNIAKAFEVLSNVMIPQTAKLNREKSFKTVFLITDGDATEGGDAQEDARAVRDQDVTIHCIGISENATRRTLSGMASEPLSEHLFFLKDYSTLEEFIQIVTNQTIDYSECGVSPRRVSIKDSVEDTPAKLGDWPWQIYIQLKNTICGGTLIEANWILTAAHCLHGNLTFDVYAGIVDRFDGQRKKLQVIQTILHPDYDDDTKSHDIALIQLRKPVKLNFHIRKACLPDPAKENRLLTVGAAVVTGWGHNGVVEAGADRSELIPEPHLQELILQLRRREECEASLDGNDEEDWFDETMTCAGYLGREVGPCAGDSGGPLVKYAKRGNSRRWTVIGVNSWGIGCALQTELDFFANVPHFVPWINENINPEAARLRRNT</sequence>
<dbReference type="InterPro" id="IPR001314">
    <property type="entry name" value="Peptidase_S1A"/>
</dbReference>
<dbReference type="GO" id="GO:0005576">
    <property type="term" value="C:extracellular region"/>
    <property type="evidence" value="ECO:0007669"/>
    <property type="project" value="UniProtKB-SubCell"/>
</dbReference>
<dbReference type="PROSITE" id="PS50923">
    <property type="entry name" value="SUSHI"/>
    <property type="match status" value="6"/>
</dbReference>
<dbReference type="Gene3D" id="2.40.10.10">
    <property type="entry name" value="Trypsin-like serine proteases"/>
    <property type="match status" value="1"/>
</dbReference>
<evidence type="ECO:0000256" key="1">
    <source>
        <dbReference type="ARBA" id="ARBA00001936"/>
    </source>
</evidence>
<evidence type="ECO:0000256" key="20">
    <source>
        <dbReference type="SAM" id="SignalP"/>
    </source>
</evidence>